<organism evidence="1 2">
    <name type="scientific">Ricinus communis</name>
    <name type="common">Castor bean</name>
    <dbReference type="NCBI Taxonomy" id="3988"/>
    <lineage>
        <taxon>Eukaryota</taxon>
        <taxon>Viridiplantae</taxon>
        <taxon>Streptophyta</taxon>
        <taxon>Embryophyta</taxon>
        <taxon>Tracheophyta</taxon>
        <taxon>Spermatophyta</taxon>
        <taxon>Magnoliopsida</taxon>
        <taxon>eudicotyledons</taxon>
        <taxon>Gunneridae</taxon>
        <taxon>Pentapetalae</taxon>
        <taxon>rosids</taxon>
        <taxon>fabids</taxon>
        <taxon>Malpighiales</taxon>
        <taxon>Euphorbiaceae</taxon>
        <taxon>Acalyphoideae</taxon>
        <taxon>Acalypheae</taxon>
        <taxon>Ricinus</taxon>
    </lineage>
</organism>
<dbReference type="InParanoid" id="B9TH01"/>
<protein>
    <submittedName>
        <fullName evidence="1">Uncharacterized protein</fullName>
    </submittedName>
</protein>
<dbReference type="Proteomes" id="UP000008311">
    <property type="component" value="Unassembled WGS sequence"/>
</dbReference>
<gene>
    <name evidence="1" type="ORF">RCOM_1809610</name>
</gene>
<proteinExistence type="predicted"/>
<evidence type="ECO:0000313" key="2">
    <source>
        <dbReference type="Proteomes" id="UP000008311"/>
    </source>
</evidence>
<dbReference type="AlphaFoldDB" id="B9TH01"/>
<sequence>MLVVENQVIATLDLGDAEQRKTHGVIKTGEDIQHDQGRKHGVDERCNDDMLPFWKQDVAKQVDLEKTMLLANGLFEADFVPDQAVIEMLAGSVEFCFQFEFERLDAIDKVVDASVHNPAYLVR</sequence>
<accession>B9TH01</accession>
<evidence type="ECO:0000313" key="1">
    <source>
        <dbReference type="EMBL" id="EEF24864.1"/>
    </source>
</evidence>
<reference evidence="2" key="1">
    <citation type="journal article" date="2010" name="Nat. Biotechnol.">
        <title>Draft genome sequence of the oilseed species Ricinus communis.</title>
        <authorList>
            <person name="Chan A.P."/>
            <person name="Crabtree J."/>
            <person name="Zhao Q."/>
            <person name="Lorenzi H."/>
            <person name="Orvis J."/>
            <person name="Puiu D."/>
            <person name="Melake-Berhan A."/>
            <person name="Jones K.M."/>
            <person name="Redman J."/>
            <person name="Chen G."/>
            <person name="Cahoon E.B."/>
            <person name="Gedil M."/>
            <person name="Stanke M."/>
            <person name="Haas B.J."/>
            <person name="Wortman J.R."/>
            <person name="Fraser-Liggett C.M."/>
            <person name="Ravel J."/>
            <person name="Rabinowicz P.D."/>
        </authorList>
    </citation>
    <scope>NUCLEOTIDE SEQUENCE [LARGE SCALE GENOMIC DNA]</scope>
    <source>
        <strain evidence="2">cv. Hale</strain>
    </source>
</reference>
<keyword evidence="2" id="KW-1185">Reference proteome</keyword>
<dbReference type="EMBL" id="EQ981099">
    <property type="protein sequence ID" value="EEF24864.1"/>
    <property type="molecule type" value="Genomic_DNA"/>
</dbReference>
<name>B9TH01_RICCO</name>